<comment type="similarity">
    <text evidence="1 3">Belongs to the short-chain dehydrogenases/reductases (SDR) family.</text>
</comment>
<dbReference type="RefSeq" id="WP_091069177.1">
    <property type="nucleotide sequence ID" value="NZ_FNCF01000010.1"/>
</dbReference>
<evidence type="ECO:0000313" key="6">
    <source>
        <dbReference type="Proteomes" id="UP000198863"/>
    </source>
</evidence>
<dbReference type="PROSITE" id="PS00061">
    <property type="entry name" value="ADH_SHORT"/>
    <property type="match status" value="1"/>
</dbReference>
<evidence type="ECO:0000259" key="4">
    <source>
        <dbReference type="SMART" id="SM00822"/>
    </source>
</evidence>
<dbReference type="PRINTS" id="PR00081">
    <property type="entry name" value="GDHRDH"/>
</dbReference>
<dbReference type="InterPro" id="IPR051687">
    <property type="entry name" value="Peroxisomal_Beta-Oxidation"/>
</dbReference>
<dbReference type="SMART" id="SM00822">
    <property type="entry name" value="PKS_KR"/>
    <property type="match status" value="1"/>
</dbReference>
<dbReference type="PANTHER" id="PTHR45024:SF2">
    <property type="entry name" value="SCP2 DOMAIN-CONTAINING PROTEIN"/>
    <property type="match status" value="1"/>
</dbReference>
<name>A0A1G8A5A0_9ACTN</name>
<dbReference type="EMBL" id="FNCF01000010">
    <property type="protein sequence ID" value="SDH16036.1"/>
    <property type="molecule type" value="Genomic_DNA"/>
</dbReference>
<evidence type="ECO:0000256" key="3">
    <source>
        <dbReference type="RuleBase" id="RU000363"/>
    </source>
</evidence>
<evidence type="ECO:0000256" key="2">
    <source>
        <dbReference type="ARBA" id="ARBA00023002"/>
    </source>
</evidence>
<dbReference type="Gene3D" id="3.40.50.720">
    <property type="entry name" value="NAD(P)-binding Rossmann-like Domain"/>
    <property type="match status" value="1"/>
</dbReference>
<reference evidence="6" key="1">
    <citation type="submission" date="2016-10" db="EMBL/GenBank/DDBJ databases">
        <authorList>
            <person name="Varghese N."/>
            <person name="Submissions S."/>
        </authorList>
    </citation>
    <scope>NUCLEOTIDE SEQUENCE [LARGE SCALE GENOMIC DNA]</scope>
    <source>
        <strain evidence="6">DSM 44526</strain>
    </source>
</reference>
<dbReference type="InterPro" id="IPR057326">
    <property type="entry name" value="KR_dom"/>
</dbReference>
<gene>
    <name evidence="5" type="ORF">SAMN05660324_0055</name>
</gene>
<feature type="domain" description="Ketoreductase" evidence="4">
    <location>
        <begin position="8"/>
        <end position="194"/>
    </location>
</feature>
<dbReference type="PRINTS" id="PR00080">
    <property type="entry name" value="SDRFAMILY"/>
</dbReference>
<protein>
    <submittedName>
        <fullName evidence="5">NAD(P)-dependent dehydrogenase, short-chain alcohol dehydrogenase family</fullName>
    </submittedName>
</protein>
<dbReference type="InterPro" id="IPR002347">
    <property type="entry name" value="SDR_fam"/>
</dbReference>
<keyword evidence="6" id="KW-1185">Reference proteome</keyword>
<dbReference type="InterPro" id="IPR036291">
    <property type="entry name" value="NAD(P)-bd_dom_sf"/>
</dbReference>
<dbReference type="Pfam" id="PF00106">
    <property type="entry name" value="adh_short"/>
    <property type="match status" value="1"/>
</dbReference>
<dbReference type="PANTHER" id="PTHR45024">
    <property type="entry name" value="DEHYDROGENASES, SHORT CHAIN"/>
    <property type="match status" value="1"/>
</dbReference>
<sequence length="304" mass="30692">MIPRLAGRVVVVTGGGKGLGRAFALHLAAAGAHVVVNNRDRVRDVHGRRAADAVVAEIEAAGGRAVAEHGEVEDPATADRLVALALDRWGRLDGCLTSAGINPLALAHRVEPEEFARVLAVNVAGTAQVAGACLRAMRDQGSGRVLLVSSGAGLHGELAAAAYAASKGAVVALARTMAIEGPRKGVAANVLLPYATTQMTDQGMDRRYVDAMAPELVAPVATALLDPACPLNGQVVVAAAGAVRTADAVEYDPVRLPDGPLTGPDLAGLLATSRAGAPRTFASAQEAFLDLAAAVAPTPTGGPA</sequence>
<evidence type="ECO:0000313" key="5">
    <source>
        <dbReference type="EMBL" id="SDH16036.1"/>
    </source>
</evidence>
<evidence type="ECO:0000256" key="1">
    <source>
        <dbReference type="ARBA" id="ARBA00006484"/>
    </source>
</evidence>
<proteinExistence type="inferred from homology"/>
<dbReference type="SUPFAM" id="SSF51735">
    <property type="entry name" value="NAD(P)-binding Rossmann-fold domains"/>
    <property type="match status" value="1"/>
</dbReference>
<dbReference type="AlphaFoldDB" id="A0A1G8A5A0"/>
<accession>A0A1G8A5A0</accession>
<keyword evidence="2" id="KW-0560">Oxidoreductase</keyword>
<organism evidence="5 6">
    <name type="scientific">Klenkia brasiliensis</name>
    <dbReference type="NCBI Taxonomy" id="333142"/>
    <lineage>
        <taxon>Bacteria</taxon>
        <taxon>Bacillati</taxon>
        <taxon>Actinomycetota</taxon>
        <taxon>Actinomycetes</taxon>
        <taxon>Geodermatophilales</taxon>
        <taxon>Geodermatophilaceae</taxon>
        <taxon>Klenkia</taxon>
    </lineage>
</organism>
<dbReference type="InterPro" id="IPR020904">
    <property type="entry name" value="Sc_DH/Rdtase_CS"/>
</dbReference>
<dbReference type="OrthoDB" id="272646at2"/>
<dbReference type="Proteomes" id="UP000198863">
    <property type="component" value="Unassembled WGS sequence"/>
</dbReference>
<dbReference type="GO" id="GO:0016491">
    <property type="term" value="F:oxidoreductase activity"/>
    <property type="evidence" value="ECO:0007669"/>
    <property type="project" value="UniProtKB-KW"/>
</dbReference>